<evidence type="ECO:0000256" key="2">
    <source>
        <dbReference type="ARBA" id="ARBA00009638"/>
    </source>
</evidence>
<dbReference type="Gene3D" id="3.40.50.300">
    <property type="entry name" value="P-loop containing nucleotide triphosphate hydrolases"/>
    <property type="match status" value="1"/>
</dbReference>
<dbReference type="GO" id="GO:0046872">
    <property type="term" value="F:metal ion binding"/>
    <property type="evidence" value="ECO:0007669"/>
    <property type="project" value="UniProtKB-KW"/>
</dbReference>
<feature type="domain" description="EngB-type G" evidence="11">
    <location>
        <begin position="22"/>
        <end position="193"/>
    </location>
</feature>
<dbReference type="Proteomes" id="UP000269883">
    <property type="component" value="Chromosome"/>
</dbReference>
<proteinExistence type="inferred from homology"/>
<keyword evidence="7 10" id="KW-0342">GTP-binding</keyword>
<keyword evidence="9 10" id="KW-0131">Cell cycle</keyword>
<organism evidence="12 13">
    <name type="scientific">Desulfovibrio ferrophilus</name>
    <dbReference type="NCBI Taxonomy" id="241368"/>
    <lineage>
        <taxon>Bacteria</taxon>
        <taxon>Pseudomonadati</taxon>
        <taxon>Thermodesulfobacteriota</taxon>
        <taxon>Desulfovibrionia</taxon>
        <taxon>Desulfovibrionales</taxon>
        <taxon>Desulfovibrionaceae</taxon>
        <taxon>Desulfovibrio</taxon>
    </lineage>
</organism>
<dbReference type="KEGG" id="dfl:DFE_0977"/>
<comment type="function">
    <text evidence="10">Necessary for normal cell division and for the maintenance of normal septation.</text>
</comment>
<dbReference type="AlphaFoldDB" id="A0A2Z6AWX8"/>
<evidence type="ECO:0000256" key="1">
    <source>
        <dbReference type="ARBA" id="ARBA00001946"/>
    </source>
</evidence>
<dbReference type="InterPro" id="IPR030393">
    <property type="entry name" value="G_ENGB_dom"/>
</dbReference>
<keyword evidence="4" id="KW-0479">Metal-binding</keyword>
<accession>A0A2Z6AWX8</accession>
<dbReference type="PROSITE" id="PS51706">
    <property type="entry name" value="G_ENGB"/>
    <property type="match status" value="1"/>
</dbReference>
<comment type="cofactor">
    <cofactor evidence="1">
        <name>Mg(2+)</name>
        <dbReference type="ChEBI" id="CHEBI:18420"/>
    </cofactor>
</comment>
<dbReference type="CDD" id="cd01876">
    <property type="entry name" value="YihA_EngB"/>
    <property type="match status" value="1"/>
</dbReference>
<evidence type="ECO:0000313" key="13">
    <source>
        <dbReference type="Proteomes" id="UP000269883"/>
    </source>
</evidence>
<dbReference type="InterPro" id="IPR006073">
    <property type="entry name" value="GTP-bd"/>
</dbReference>
<protein>
    <recommendedName>
        <fullName evidence="10">Probable GTP-binding protein EngB</fullName>
    </recommendedName>
</protein>
<name>A0A2Z6AWX8_9BACT</name>
<dbReference type="InterPro" id="IPR019987">
    <property type="entry name" value="GTP-bd_ribosome_bio_YsxC"/>
</dbReference>
<dbReference type="EMBL" id="AP017378">
    <property type="protein sequence ID" value="BBD07703.1"/>
    <property type="molecule type" value="Genomic_DNA"/>
</dbReference>
<dbReference type="PANTHER" id="PTHR11649">
    <property type="entry name" value="MSS1/TRME-RELATED GTP-BINDING PROTEIN"/>
    <property type="match status" value="1"/>
</dbReference>
<keyword evidence="3 10" id="KW-0132">Cell division</keyword>
<dbReference type="GO" id="GO:0000917">
    <property type="term" value="P:division septum assembly"/>
    <property type="evidence" value="ECO:0007669"/>
    <property type="project" value="UniProtKB-KW"/>
</dbReference>
<evidence type="ECO:0000256" key="8">
    <source>
        <dbReference type="ARBA" id="ARBA00023210"/>
    </source>
</evidence>
<sequence length="193" mass="21659">MSKVHFELEKTIYLMDQLAEMPASQIAMAGRSNVGKSSLINRLAGRKKLAKISSSPGKTRSLNFYMVTPGDFYLVDLPGYGYARTSKKERAQWANLIEIYIKDNDWLRAVAVLLDSRHSPQKIDLELVTFLQGIGMTIIPIMTKADKPKQRDREKVRKQWATILDGQKPLVTSAETGMGMDTAWEALRAAVAK</sequence>
<dbReference type="InterPro" id="IPR027417">
    <property type="entry name" value="P-loop_NTPase"/>
</dbReference>
<evidence type="ECO:0000256" key="9">
    <source>
        <dbReference type="ARBA" id="ARBA00023306"/>
    </source>
</evidence>
<dbReference type="HAMAP" id="MF_00321">
    <property type="entry name" value="GTPase_EngB"/>
    <property type="match status" value="1"/>
</dbReference>
<dbReference type="Pfam" id="PF01926">
    <property type="entry name" value="MMR_HSR1"/>
    <property type="match status" value="1"/>
</dbReference>
<dbReference type="GO" id="GO:0005829">
    <property type="term" value="C:cytosol"/>
    <property type="evidence" value="ECO:0007669"/>
    <property type="project" value="TreeGrafter"/>
</dbReference>
<comment type="similarity">
    <text evidence="2 10">Belongs to the TRAFAC class TrmE-Era-EngA-EngB-Septin-like GTPase superfamily. EngB GTPase family.</text>
</comment>
<reference evidence="12 13" key="1">
    <citation type="journal article" date="2018" name="Sci. Adv.">
        <title>Multi-heme cytochromes provide a pathway for survival in energy-limited environments.</title>
        <authorList>
            <person name="Deng X."/>
            <person name="Dohmae N."/>
            <person name="Nealson K.H."/>
            <person name="Hashimoto K."/>
            <person name="Okamoto A."/>
        </authorList>
    </citation>
    <scope>NUCLEOTIDE SEQUENCE [LARGE SCALE GENOMIC DNA]</scope>
    <source>
        <strain evidence="12 13">IS5</strain>
    </source>
</reference>
<keyword evidence="13" id="KW-1185">Reference proteome</keyword>
<evidence type="ECO:0000256" key="5">
    <source>
        <dbReference type="ARBA" id="ARBA00022741"/>
    </source>
</evidence>
<evidence type="ECO:0000256" key="6">
    <source>
        <dbReference type="ARBA" id="ARBA00022842"/>
    </source>
</evidence>
<evidence type="ECO:0000313" key="12">
    <source>
        <dbReference type="EMBL" id="BBD07703.1"/>
    </source>
</evidence>
<dbReference type="RefSeq" id="WP_126377187.1">
    <property type="nucleotide sequence ID" value="NZ_AP017378.1"/>
</dbReference>
<dbReference type="NCBIfam" id="TIGR03598">
    <property type="entry name" value="GTPase_YsxC"/>
    <property type="match status" value="1"/>
</dbReference>
<dbReference type="OrthoDB" id="9804921at2"/>
<keyword evidence="8 10" id="KW-0717">Septation</keyword>
<dbReference type="PANTHER" id="PTHR11649:SF13">
    <property type="entry name" value="ENGB-TYPE G DOMAIN-CONTAINING PROTEIN"/>
    <property type="match status" value="1"/>
</dbReference>
<keyword evidence="5 10" id="KW-0547">Nucleotide-binding</keyword>
<evidence type="ECO:0000256" key="10">
    <source>
        <dbReference type="HAMAP-Rule" id="MF_00321"/>
    </source>
</evidence>
<evidence type="ECO:0000256" key="3">
    <source>
        <dbReference type="ARBA" id="ARBA00022618"/>
    </source>
</evidence>
<evidence type="ECO:0000259" key="11">
    <source>
        <dbReference type="PROSITE" id="PS51706"/>
    </source>
</evidence>
<keyword evidence="6" id="KW-0460">Magnesium</keyword>
<dbReference type="GO" id="GO:0005525">
    <property type="term" value="F:GTP binding"/>
    <property type="evidence" value="ECO:0007669"/>
    <property type="project" value="UniProtKB-UniRule"/>
</dbReference>
<dbReference type="SUPFAM" id="SSF52540">
    <property type="entry name" value="P-loop containing nucleoside triphosphate hydrolases"/>
    <property type="match status" value="1"/>
</dbReference>
<gene>
    <name evidence="10" type="primary">engB</name>
    <name evidence="12" type="ORF">DFE_0977</name>
</gene>
<evidence type="ECO:0000256" key="4">
    <source>
        <dbReference type="ARBA" id="ARBA00022723"/>
    </source>
</evidence>
<evidence type="ECO:0000256" key="7">
    <source>
        <dbReference type="ARBA" id="ARBA00023134"/>
    </source>
</evidence>